<dbReference type="HOGENOM" id="CLU_3217028_0_0_7"/>
<dbReference type="KEGG" id="hbi:HBZC1_p0750"/>
<dbReference type="Proteomes" id="UP000008387">
    <property type="component" value="Plasmid phbz1"/>
</dbReference>
<reference evidence="1 2" key="1">
    <citation type="journal article" date="2011" name="J. Bacteriol.">
        <title>Genome sequence of Helicobacter bizzozeronii strain CIII-1, an isolate from human gastric mucosa.</title>
        <authorList>
            <person name="Schott T."/>
            <person name="Rossi M."/>
            <person name="Hanninen M.L."/>
        </authorList>
    </citation>
    <scope>NUCLEOTIDE SEQUENCE [LARGE SCALE GENOMIC DNA]</scope>
    <source>
        <strain evidence="1 2">CIII-1</strain>
        <plasmid evidence="1">phbz1</plasmid>
    </source>
</reference>
<protein>
    <submittedName>
        <fullName evidence="1">Uncharacterized protein</fullName>
    </submittedName>
</protein>
<geneLocation type="plasmid" evidence="1 2">
    <name>phbz1</name>
</geneLocation>
<dbReference type="EMBL" id="FR871758">
    <property type="protein sequence ID" value="CCB80955.1"/>
    <property type="molecule type" value="Genomic_DNA"/>
</dbReference>
<dbReference type="AlphaFoldDB" id="F8KUM0"/>
<sequence>MRLSIHTLNYCGSERLKPLHPLFVQDLHFAEHTSTAIIWKQWSR</sequence>
<evidence type="ECO:0000313" key="2">
    <source>
        <dbReference type="Proteomes" id="UP000008387"/>
    </source>
</evidence>
<evidence type="ECO:0000313" key="1">
    <source>
        <dbReference type="EMBL" id="CCB80955.1"/>
    </source>
</evidence>
<proteinExistence type="predicted"/>
<accession>F8KUM0</accession>
<keyword evidence="2" id="KW-1185">Reference proteome</keyword>
<name>F8KUM0_HELBC</name>
<organism evidence="1 2">
    <name type="scientific">Helicobacter bizzozeronii (strain CIII-1)</name>
    <dbReference type="NCBI Taxonomy" id="1002804"/>
    <lineage>
        <taxon>Bacteria</taxon>
        <taxon>Pseudomonadati</taxon>
        <taxon>Campylobacterota</taxon>
        <taxon>Epsilonproteobacteria</taxon>
        <taxon>Campylobacterales</taxon>
        <taxon>Helicobacteraceae</taxon>
        <taxon>Helicobacter</taxon>
    </lineage>
</organism>
<keyword evidence="1" id="KW-0614">Plasmid</keyword>
<gene>
    <name evidence="1" type="ordered locus">HBZC1_p0750</name>
</gene>